<name>A0A3Q2H6H0_HORSE</name>
<evidence type="ECO:0000256" key="5">
    <source>
        <dbReference type="ARBA" id="ARBA00023027"/>
    </source>
</evidence>
<dbReference type="AlphaFoldDB" id="A0A3Q2H6H0"/>
<dbReference type="GO" id="GO:0005737">
    <property type="term" value="C:cytoplasm"/>
    <property type="evidence" value="ECO:0000318"/>
    <property type="project" value="GO_Central"/>
</dbReference>
<sequence>MKRAAPRAIPSPSGVFCLLQKAECGKFSKTILRDQGNRKDHLSNINVIASTQTKEGLNLVLIRGDVLCLTADVIVNTVPTDLQLGRGPLSQALLMKAGPMLQKELNATKQGAEEEVGSILMTSGCDLDCKAVLHVVAPGWDNGARSLQIMTNIIKKCLMNVEQLSFSSITFPMLGTGNLRFPKAIFAELMLSEVFKFSSSEWLKTLQEVQLLVHPDDEESQQIFLDEFTRRSNGNLNKDGILKAGDMQDIFGAVSNPEFGTYEMKIGAITFQIASGDITKEKTDVLVNSTARTFNLKSGVSKAILEGAGPAVENECAVLATQPHRDFIVTQGGFLMCKIIMHVLGENDVRKTVSSVLEECEQRKYTSVSLPAIGTGNGGKNPVMVADDIISAVADFAWKHSTPSLKTVKVVIFLTDLLKVFHDSMKKRAVSTSIFSKTAYNIPEQWTDMNQQPYCVVKLQPGQSEYDTVKDKFCETCLSHEIEKIERIQNVFLWESYQVKKNHMDTKNGHTNNERQLFHGTDADTVPYINQHGFNRSYAGKNATVFGKGTYFAVDASYSANDAYSRADSSGRKHIYVVRVLTGVYTVGHAAIKSPPPKNPDNPTDLFDSVTDDTRHPKLFVVFSDHQAYPEYLITFRKKNVS</sequence>
<feature type="domain" description="Macro" evidence="10">
    <location>
        <begin position="258"/>
        <end position="429"/>
    </location>
</feature>
<feature type="domain" description="Macro" evidence="10">
    <location>
        <begin position="46"/>
        <end position="232"/>
    </location>
</feature>
<dbReference type="PaxDb" id="9796-ENSECAP00000029399"/>
<dbReference type="CDD" id="cd01439">
    <property type="entry name" value="TCCD_inducible_PARP_like"/>
    <property type="match status" value="1"/>
</dbReference>
<dbReference type="GO" id="GO:0000122">
    <property type="term" value="P:negative regulation of transcription by RNA polymerase II"/>
    <property type="evidence" value="ECO:0007669"/>
    <property type="project" value="Ensembl"/>
</dbReference>
<evidence type="ECO:0000256" key="4">
    <source>
        <dbReference type="ARBA" id="ARBA00022695"/>
    </source>
</evidence>
<keyword evidence="2 8" id="KW-0328">Glycosyltransferase</keyword>
<evidence type="ECO:0000313" key="12">
    <source>
        <dbReference type="Proteomes" id="UP000002281"/>
    </source>
</evidence>
<evidence type="ECO:0000256" key="6">
    <source>
        <dbReference type="ARBA" id="ARBA00023242"/>
    </source>
</evidence>
<keyword evidence="12" id="KW-1185">Reference proteome</keyword>
<gene>
    <name evidence="11 13" type="primary">PARP15</name>
</gene>
<keyword evidence="3 8" id="KW-0808">Transferase</keyword>
<reference evidence="11 12" key="1">
    <citation type="journal article" date="2009" name="Science">
        <title>Genome sequence, comparative analysis, and population genetics of the domestic horse.</title>
        <authorList>
            <consortium name="Broad Institute Genome Sequencing Platform"/>
            <consortium name="Broad Institute Whole Genome Assembly Team"/>
            <person name="Wade C.M."/>
            <person name="Giulotto E."/>
            <person name="Sigurdsson S."/>
            <person name="Zoli M."/>
            <person name="Gnerre S."/>
            <person name="Imsland F."/>
            <person name="Lear T.L."/>
            <person name="Adelson D.L."/>
            <person name="Bailey E."/>
            <person name="Bellone R.R."/>
            <person name="Bloecker H."/>
            <person name="Distl O."/>
            <person name="Edgar R.C."/>
            <person name="Garber M."/>
            <person name="Leeb T."/>
            <person name="Mauceli E."/>
            <person name="MacLeod J.N."/>
            <person name="Penedo M.C.T."/>
            <person name="Raison J.M."/>
            <person name="Sharpe T."/>
            <person name="Vogel J."/>
            <person name="Andersson L."/>
            <person name="Antczak D.F."/>
            <person name="Biagi T."/>
            <person name="Binns M.M."/>
            <person name="Chowdhary B.P."/>
            <person name="Coleman S.J."/>
            <person name="Della Valle G."/>
            <person name="Fryc S."/>
            <person name="Guerin G."/>
            <person name="Hasegawa T."/>
            <person name="Hill E.W."/>
            <person name="Jurka J."/>
            <person name="Kiialainen A."/>
            <person name="Lindgren G."/>
            <person name="Liu J."/>
            <person name="Magnani E."/>
            <person name="Mickelson J.R."/>
            <person name="Murray J."/>
            <person name="Nergadze S.G."/>
            <person name="Onofrio R."/>
            <person name="Pedroni S."/>
            <person name="Piras M.F."/>
            <person name="Raudsepp T."/>
            <person name="Rocchi M."/>
            <person name="Roeed K.H."/>
            <person name="Ryder O.A."/>
            <person name="Searle S."/>
            <person name="Skow L."/>
            <person name="Swinburne J.E."/>
            <person name="Syvaenen A.C."/>
            <person name="Tozaki T."/>
            <person name="Valberg S.J."/>
            <person name="Vaudin M."/>
            <person name="White J.R."/>
            <person name="Zody M.C."/>
            <person name="Lander E.S."/>
            <person name="Lindblad-Toh K."/>
        </authorList>
    </citation>
    <scope>NUCLEOTIDE SEQUENCE [LARGE SCALE GENOMIC DNA]</scope>
    <source>
        <strain evidence="11 12">Thoroughbred</strain>
    </source>
</reference>
<dbReference type="FunFam" id="3.90.228.10:FF:000008">
    <property type="entry name" value="Poly [ADP-ribose] polymerase"/>
    <property type="match status" value="1"/>
</dbReference>
<dbReference type="Pfam" id="PF00644">
    <property type="entry name" value="PARP"/>
    <property type="match status" value="1"/>
</dbReference>
<feature type="domain" description="PARP catalytic" evidence="9">
    <location>
        <begin position="442"/>
        <end position="642"/>
    </location>
</feature>
<dbReference type="STRING" id="9796.ENSECAP00000029399"/>
<organism evidence="11 12">
    <name type="scientific">Equus caballus</name>
    <name type="common">Horse</name>
    <dbReference type="NCBI Taxonomy" id="9796"/>
    <lineage>
        <taxon>Eukaryota</taxon>
        <taxon>Metazoa</taxon>
        <taxon>Chordata</taxon>
        <taxon>Craniata</taxon>
        <taxon>Vertebrata</taxon>
        <taxon>Euteleostomi</taxon>
        <taxon>Mammalia</taxon>
        <taxon>Eutheria</taxon>
        <taxon>Laurasiatheria</taxon>
        <taxon>Perissodactyla</taxon>
        <taxon>Equidae</taxon>
        <taxon>Equus</taxon>
    </lineage>
</organism>
<dbReference type="GO" id="GO:0005634">
    <property type="term" value="C:nucleus"/>
    <property type="evidence" value="ECO:0000318"/>
    <property type="project" value="GO_Central"/>
</dbReference>
<evidence type="ECO:0000256" key="1">
    <source>
        <dbReference type="ARBA" id="ARBA00004123"/>
    </source>
</evidence>
<protein>
    <recommendedName>
        <fullName evidence="8">Poly [ADP-ribose] polymerase</fullName>
        <shortName evidence="8">PARP</shortName>
        <ecNumber evidence="8">2.4.2.-</ecNumber>
    </recommendedName>
</protein>
<dbReference type="VGNC" id="VGNC:57094">
    <property type="gene designation" value="PARP15"/>
</dbReference>
<dbReference type="InterPro" id="IPR012317">
    <property type="entry name" value="Poly(ADP-ribose)pol_cat_dom"/>
</dbReference>
<dbReference type="GO" id="GO:0010629">
    <property type="term" value="P:negative regulation of gene expression"/>
    <property type="evidence" value="ECO:0000318"/>
    <property type="project" value="GO_Central"/>
</dbReference>
<evidence type="ECO:0000259" key="10">
    <source>
        <dbReference type="PROSITE" id="PS51154"/>
    </source>
</evidence>
<dbReference type="GO" id="GO:1990404">
    <property type="term" value="F:NAD+-protein mono-ADP-ribosyltransferase activity"/>
    <property type="evidence" value="ECO:0007669"/>
    <property type="project" value="Ensembl"/>
</dbReference>
<reference evidence="11" key="3">
    <citation type="submission" date="2025-09" db="UniProtKB">
        <authorList>
            <consortium name="Ensembl"/>
        </authorList>
    </citation>
    <scope>IDENTIFICATION</scope>
    <source>
        <strain evidence="11">Thoroughbred</strain>
    </source>
</reference>
<dbReference type="Bgee" id="ENSECAG00000008906">
    <property type="expression patterns" value="Expressed in blood and 20 other cell types or tissues"/>
</dbReference>
<comment type="similarity">
    <text evidence="7">Belongs to the ARTD/PARP family.</text>
</comment>
<dbReference type="InterPro" id="IPR002589">
    <property type="entry name" value="Macro_dom"/>
</dbReference>
<keyword evidence="6" id="KW-0539">Nucleus</keyword>
<evidence type="ECO:0000256" key="7">
    <source>
        <dbReference type="ARBA" id="ARBA00024347"/>
    </source>
</evidence>
<dbReference type="PANTHER" id="PTHR14453:SF99">
    <property type="entry name" value="PROTEIN MONO-ADP-RIBOSYLTRANSFERASE PARP15"/>
    <property type="match status" value="1"/>
</dbReference>
<dbReference type="PROSITE" id="PS51154">
    <property type="entry name" value="MACRO"/>
    <property type="match status" value="2"/>
</dbReference>
<dbReference type="Gene3D" id="3.40.220.10">
    <property type="entry name" value="Leucine Aminopeptidase, subunit E, domain 1"/>
    <property type="match status" value="2"/>
</dbReference>
<dbReference type="PANTHER" id="PTHR14453">
    <property type="entry name" value="PARP/ZINC FINGER CCCH TYPE DOMAIN CONTAINING PROTEIN"/>
    <property type="match status" value="1"/>
</dbReference>
<dbReference type="GeneTree" id="ENSGT00940000163672"/>
<dbReference type="PROSITE" id="PS51059">
    <property type="entry name" value="PARP_CATALYTIC"/>
    <property type="match status" value="1"/>
</dbReference>
<dbReference type="Proteomes" id="UP000002281">
    <property type="component" value="Chromosome 19"/>
</dbReference>
<comment type="subcellular location">
    <subcellularLocation>
        <location evidence="1">Nucleus</location>
    </subcellularLocation>
</comment>
<dbReference type="GO" id="GO:0070212">
    <property type="term" value="P:protein poly-ADP-ribosylation"/>
    <property type="evidence" value="ECO:0007669"/>
    <property type="project" value="Ensembl"/>
</dbReference>
<keyword evidence="4" id="KW-0548">Nucleotidyltransferase</keyword>
<dbReference type="SUPFAM" id="SSF56399">
    <property type="entry name" value="ADP-ribosylation"/>
    <property type="match status" value="1"/>
</dbReference>
<dbReference type="Pfam" id="PF01661">
    <property type="entry name" value="Macro"/>
    <property type="match status" value="2"/>
</dbReference>
<dbReference type="SUPFAM" id="SSF52949">
    <property type="entry name" value="Macro domain-like"/>
    <property type="match status" value="2"/>
</dbReference>
<dbReference type="CDD" id="cd02903">
    <property type="entry name" value="Macro_BAL-like"/>
    <property type="match status" value="1"/>
</dbReference>
<dbReference type="InterPro" id="IPR043472">
    <property type="entry name" value="Macro_dom-like"/>
</dbReference>
<dbReference type="GO" id="GO:0003714">
    <property type="term" value="F:transcription corepressor activity"/>
    <property type="evidence" value="ECO:0000318"/>
    <property type="project" value="GO_Central"/>
</dbReference>
<dbReference type="InterPro" id="IPR052056">
    <property type="entry name" value="Mono-ARTD/PARP"/>
</dbReference>
<reference evidence="11" key="2">
    <citation type="submission" date="2025-08" db="UniProtKB">
        <authorList>
            <consortium name="Ensembl"/>
        </authorList>
    </citation>
    <scope>IDENTIFICATION</scope>
    <source>
        <strain evidence="11">Thoroughbred</strain>
    </source>
</reference>
<dbReference type="InParanoid" id="A0A3Q2H6H0"/>
<dbReference type="EC" id="2.4.2.-" evidence="8"/>
<dbReference type="Gene3D" id="3.90.228.10">
    <property type="match status" value="1"/>
</dbReference>
<dbReference type="Ensembl" id="ENSECAT00000035537.3">
    <property type="protein sequence ID" value="ENSECAP00000029399.3"/>
    <property type="gene ID" value="ENSECAG00000008906.4"/>
</dbReference>
<evidence type="ECO:0000256" key="8">
    <source>
        <dbReference type="RuleBase" id="RU362114"/>
    </source>
</evidence>
<evidence type="ECO:0000313" key="11">
    <source>
        <dbReference type="Ensembl" id="ENSECAP00000029399.3"/>
    </source>
</evidence>
<evidence type="ECO:0000313" key="13">
    <source>
        <dbReference type="VGNC" id="VGNC:57094"/>
    </source>
</evidence>
<dbReference type="ExpressionAtlas" id="A0A3Q2H6H0">
    <property type="expression patterns" value="baseline"/>
</dbReference>
<dbReference type="SMART" id="SM00506">
    <property type="entry name" value="A1pp"/>
    <property type="match status" value="2"/>
</dbReference>
<accession>A0A3Q2H6H0</accession>
<evidence type="ECO:0000256" key="3">
    <source>
        <dbReference type="ARBA" id="ARBA00022679"/>
    </source>
</evidence>
<keyword evidence="5 8" id="KW-0520">NAD</keyword>
<evidence type="ECO:0000259" key="9">
    <source>
        <dbReference type="PROSITE" id="PS51059"/>
    </source>
</evidence>
<dbReference type="GO" id="GO:0070403">
    <property type="term" value="F:NAD+ binding"/>
    <property type="evidence" value="ECO:0007669"/>
    <property type="project" value="Ensembl"/>
</dbReference>
<evidence type="ECO:0000256" key="2">
    <source>
        <dbReference type="ARBA" id="ARBA00022676"/>
    </source>
</evidence>
<dbReference type="GO" id="GO:0003950">
    <property type="term" value="F:NAD+ poly-ADP-ribosyltransferase activity"/>
    <property type="evidence" value="ECO:0000318"/>
    <property type="project" value="GO_Central"/>
</dbReference>
<proteinExistence type="inferred from homology"/>
<dbReference type="GO" id="GO:0016779">
    <property type="term" value="F:nucleotidyltransferase activity"/>
    <property type="evidence" value="ECO:0007669"/>
    <property type="project" value="UniProtKB-KW"/>
</dbReference>